<dbReference type="EMBL" id="OJIN01000014">
    <property type="protein sequence ID" value="SPD71908.1"/>
    <property type="molecule type" value="Genomic_DNA"/>
</dbReference>
<reference evidence="1" key="1">
    <citation type="submission" date="2018-01" db="EMBL/GenBank/DDBJ databases">
        <authorList>
            <person name="Regsiter A."/>
            <person name="William W."/>
        </authorList>
    </citation>
    <scope>NUCLEOTIDE SEQUENCE</scope>
    <source>
        <strain evidence="1">TRIP AH-1</strain>
    </source>
</reference>
<evidence type="ECO:0000313" key="1">
    <source>
        <dbReference type="EMBL" id="SPD71908.1"/>
    </source>
</evidence>
<gene>
    <name evidence="1" type="ORF">PITCH_A1100007</name>
</gene>
<name>A0A445MR27_9BACT</name>
<dbReference type="AlphaFoldDB" id="A0A445MR27"/>
<accession>A0A445MR27</accession>
<sequence>MHMLVARFIEEYGIMQVLNLKIFEAGMISDIFLL</sequence>
<protein>
    <submittedName>
        <fullName evidence="1">Uncharacterized protein</fullName>
    </submittedName>
</protein>
<proteinExistence type="predicted"/>
<organism evidence="1">
    <name type="scientific">uncultured Desulfobacterium sp</name>
    <dbReference type="NCBI Taxonomy" id="201089"/>
    <lineage>
        <taxon>Bacteria</taxon>
        <taxon>Pseudomonadati</taxon>
        <taxon>Thermodesulfobacteriota</taxon>
        <taxon>Desulfobacteria</taxon>
        <taxon>Desulfobacterales</taxon>
        <taxon>Desulfobacteriaceae</taxon>
        <taxon>Desulfobacterium</taxon>
        <taxon>environmental samples</taxon>
    </lineage>
</organism>